<keyword evidence="3" id="KW-0804">Transcription</keyword>
<dbReference type="Pfam" id="PF08220">
    <property type="entry name" value="HTH_DeoR"/>
    <property type="match status" value="1"/>
</dbReference>
<proteinExistence type="predicted"/>
<keyword evidence="6" id="KW-1185">Reference proteome</keyword>
<dbReference type="RefSeq" id="WP_076532856.1">
    <property type="nucleotide sequence ID" value="NZ_FOAC01000001.1"/>
</dbReference>
<dbReference type="EMBL" id="FTNV01000001">
    <property type="protein sequence ID" value="SIS09639.1"/>
    <property type="molecule type" value="Genomic_DNA"/>
</dbReference>
<organism evidence="5 6">
    <name type="scientific">Roseovarius nanhaiticus</name>
    <dbReference type="NCBI Taxonomy" id="573024"/>
    <lineage>
        <taxon>Bacteria</taxon>
        <taxon>Pseudomonadati</taxon>
        <taxon>Pseudomonadota</taxon>
        <taxon>Alphaproteobacteria</taxon>
        <taxon>Rhodobacterales</taxon>
        <taxon>Roseobacteraceae</taxon>
        <taxon>Roseovarius</taxon>
    </lineage>
</organism>
<dbReference type="InterPro" id="IPR036390">
    <property type="entry name" value="WH_DNA-bd_sf"/>
</dbReference>
<dbReference type="OrthoDB" id="7688673at2"/>
<dbReference type="GO" id="GO:0003700">
    <property type="term" value="F:DNA-binding transcription factor activity"/>
    <property type="evidence" value="ECO:0007669"/>
    <property type="project" value="InterPro"/>
</dbReference>
<dbReference type="Proteomes" id="UP000186019">
    <property type="component" value="Unassembled WGS sequence"/>
</dbReference>
<evidence type="ECO:0000313" key="5">
    <source>
        <dbReference type="EMBL" id="SIS09639.1"/>
    </source>
</evidence>
<dbReference type="Gene3D" id="1.10.10.10">
    <property type="entry name" value="Winged helix-like DNA-binding domain superfamily/Winged helix DNA-binding domain"/>
    <property type="match status" value="1"/>
</dbReference>
<evidence type="ECO:0000256" key="1">
    <source>
        <dbReference type="ARBA" id="ARBA00022491"/>
    </source>
</evidence>
<name>A0A1N7GAI5_9RHOB</name>
<dbReference type="InterPro" id="IPR036388">
    <property type="entry name" value="WH-like_DNA-bd_sf"/>
</dbReference>
<feature type="domain" description="HTH deoR-type" evidence="4">
    <location>
        <begin position="7"/>
        <end position="62"/>
    </location>
</feature>
<dbReference type="PANTHER" id="PTHR30363">
    <property type="entry name" value="HTH-TYPE TRANSCRIPTIONAL REGULATOR SRLR-RELATED"/>
    <property type="match status" value="1"/>
</dbReference>
<dbReference type="AlphaFoldDB" id="A0A1N7GAI5"/>
<dbReference type="InterPro" id="IPR011991">
    <property type="entry name" value="ArsR-like_HTH"/>
</dbReference>
<dbReference type="InterPro" id="IPR014036">
    <property type="entry name" value="DeoR-like_C"/>
</dbReference>
<keyword evidence="2" id="KW-0805">Transcription regulation</keyword>
<evidence type="ECO:0000256" key="2">
    <source>
        <dbReference type="ARBA" id="ARBA00023015"/>
    </source>
</evidence>
<dbReference type="PANTHER" id="PTHR30363:SF4">
    <property type="entry name" value="GLYCEROL-3-PHOSPHATE REGULON REPRESSOR"/>
    <property type="match status" value="1"/>
</dbReference>
<dbReference type="PRINTS" id="PR00037">
    <property type="entry name" value="HTHLACR"/>
</dbReference>
<dbReference type="CDD" id="cd00090">
    <property type="entry name" value="HTH_ARSR"/>
    <property type="match status" value="1"/>
</dbReference>
<sequence length="258" mass="27364">MDSAHPTHRQQEIIDALRRAGGSLRVGRLATEMGVSEETVRRNLKVLADAGHVTKMHGGARLAEMPGEGDFQHRLSIGASAKQRIARHVAGMIPDGSSVFLDVGSTTSYIADALRDHRDLMVVTNSVSVAYKLATRGGNRVYMAGGALRAHDGGAFGAEAMAFARNFKTDLAVLSTAGITADNGFMLFDLEEANFSREIIKGAARRIVAADAAKFGRAAPITLCDPAVIDTLVTDAAPPADLARAARDWSLEIEVADP</sequence>
<dbReference type="InterPro" id="IPR001034">
    <property type="entry name" value="DeoR_HTH"/>
</dbReference>
<dbReference type="SMART" id="SM00420">
    <property type="entry name" value="HTH_DEOR"/>
    <property type="match status" value="1"/>
</dbReference>
<dbReference type="InterPro" id="IPR050313">
    <property type="entry name" value="Carb_Metab_HTH_regulators"/>
</dbReference>
<dbReference type="SUPFAM" id="SSF100950">
    <property type="entry name" value="NagB/RpiA/CoA transferase-like"/>
    <property type="match status" value="1"/>
</dbReference>
<evidence type="ECO:0000259" key="4">
    <source>
        <dbReference type="PROSITE" id="PS51000"/>
    </source>
</evidence>
<accession>A0A1N7GAI5</accession>
<gene>
    <name evidence="5" type="ORF">SAMN05421666_1844</name>
</gene>
<dbReference type="InterPro" id="IPR037171">
    <property type="entry name" value="NagB/RpiA_transferase-like"/>
</dbReference>
<evidence type="ECO:0000256" key="3">
    <source>
        <dbReference type="ARBA" id="ARBA00023163"/>
    </source>
</evidence>
<dbReference type="SMART" id="SM01134">
    <property type="entry name" value="DeoRC"/>
    <property type="match status" value="1"/>
</dbReference>
<reference evidence="6" key="1">
    <citation type="submission" date="2017-01" db="EMBL/GenBank/DDBJ databases">
        <authorList>
            <person name="Varghese N."/>
            <person name="Submissions S."/>
        </authorList>
    </citation>
    <scope>NUCLEOTIDE SEQUENCE [LARGE SCALE GENOMIC DNA]</scope>
    <source>
        <strain evidence="6">DSM 29590</strain>
    </source>
</reference>
<dbReference type="Gene3D" id="3.30.750.70">
    <property type="entry name" value="4-hydroxybutyrate coenzyme like domains"/>
    <property type="match status" value="1"/>
</dbReference>
<dbReference type="PROSITE" id="PS51000">
    <property type="entry name" value="HTH_DEOR_2"/>
    <property type="match status" value="1"/>
</dbReference>
<protein>
    <submittedName>
        <fullName evidence="5">Transcriptional regulator, DeoR family</fullName>
    </submittedName>
</protein>
<evidence type="ECO:0000313" key="6">
    <source>
        <dbReference type="Proteomes" id="UP000186019"/>
    </source>
</evidence>
<keyword evidence="1" id="KW-0678">Repressor</keyword>
<dbReference type="SUPFAM" id="SSF46785">
    <property type="entry name" value="Winged helix' DNA-binding domain"/>
    <property type="match status" value="1"/>
</dbReference>
<dbReference type="Pfam" id="PF00455">
    <property type="entry name" value="DeoRC"/>
    <property type="match status" value="1"/>
</dbReference>
<dbReference type="STRING" id="573024.SAMN05216208_0292"/>